<feature type="compositionally biased region" description="Low complexity" evidence="7">
    <location>
        <begin position="329"/>
        <end position="340"/>
    </location>
</feature>
<feature type="domain" description="C2H2-type" evidence="8">
    <location>
        <begin position="300"/>
        <end position="322"/>
    </location>
</feature>
<feature type="region of interest" description="Disordered" evidence="7">
    <location>
        <begin position="93"/>
        <end position="136"/>
    </location>
</feature>
<dbReference type="SMART" id="SM00355">
    <property type="entry name" value="ZnF_C2H2"/>
    <property type="match status" value="3"/>
</dbReference>
<evidence type="ECO:0000256" key="7">
    <source>
        <dbReference type="SAM" id="MobiDB-lite"/>
    </source>
</evidence>
<dbReference type="SMART" id="SM00451">
    <property type="entry name" value="ZnF_U1"/>
    <property type="match status" value="3"/>
</dbReference>
<dbReference type="InterPro" id="IPR003604">
    <property type="entry name" value="Matrin/U1-like-C_Znf_C2H2"/>
</dbReference>
<evidence type="ECO:0000256" key="2">
    <source>
        <dbReference type="ARBA" id="ARBA00022723"/>
    </source>
</evidence>
<evidence type="ECO:0000256" key="1">
    <source>
        <dbReference type="ARBA" id="ARBA00004123"/>
    </source>
</evidence>
<evidence type="ECO:0000256" key="4">
    <source>
        <dbReference type="ARBA" id="ARBA00022771"/>
    </source>
</evidence>
<organism evidence="9 10">
    <name type="scientific">Scleropages formosus</name>
    <name type="common">Asian bonytongue</name>
    <name type="synonym">Osteoglossum formosum</name>
    <dbReference type="NCBI Taxonomy" id="113540"/>
    <lineage>
        <taxon>Eukaryota</taxon>
        <taxon>Metazoa</taxon>
        <taxon>Chordata</taxon>
        <taxon>Craniata</taxon>
        <taxon>Vertebrata</taxon>
        <taxon>Euteleostomi</taxon>
        <taxon>Actinopterygii</taxon>
        <taxon>Neopterygii</taxon>
        <taxon>Teleostei</taxon>
        <taxon>Osteoglossocephala</taxon>
        <taxon>Osteoglossomorpha</taxon>
        <taxon>Osteoglossiformes</taxon>
        <taxon>Osteoglossidae</taxon>
        <taxon>Scleropages</taxon>
    </lineage>
</organism>
<dbReference type="GO" id="GO:0008270">
    <property type="term" value="F:zinc ion binding"/>
    <property type="evidence" value="ECO:0007669"/>
    <property type="project" value="UniProtKB-KW"/>
</dbReference>
<keyword evidence="2" id="KW-0479">Metal-binding</keyword>
<dbReference type="GO" id="GO:0005634">
    <property type="term" value="C:nucleus"/>
    <property type="evidence" value="ECO:0007669"/>
    <property type="project" value="UniProtKB-SubCell"/>
</dbReference>
<dbReference type="FunFam" id="3.30.160.60:FF:000293">
    <property type="entry name" value="zinc finger protein 385B isoform X3"/>
    <property type="match status" value="1"/>
</dbReference>
<protein>
    <submittedName>
        <fullName evidence="9">Zinc finger protein 385B-like</fullName>
    </submittedName>
</protein>
<dbReference type="SUPFAM" id="SSF57667">
    <property type="entry name" value="beta-beta-alpha zinc fingers"/>
    <property type="match status" value="3"/>
</dbReference>
<keyword evidence="3" id="KW-0677">Repeat</keyword>
<keyword evidence="4" id="KW-0863">Zinc-finger</keyword>
<keyword evidence="6" id="KW-0539">Nucleus</keyword>
<proteinExistence type="predicted"/>
<dbReference type="InterPro" id="IPR036236">
    <property type="entry name" value="Znf_C2H2_sf"/>
</dbReference>
<evidence type="ECO:0000313" key="9">
    <source>
        <dbReference type="EMBL" id="KPP59184.1"/>
    </source>
</evidence>
<dbReference type="PANTHER" id="PTHR23067:SF8">
    <property type="entry name" value="ZINC FINGER PROTEIN 385B"/>
    <property type="match status" value="1"/>
</dbReference>
<evidence type="ECO:0000256" key="3">
    <source>
        <dbReference type="ARBA" id="ARBA00022737"/>
    </source>
</evidence>
<dbReference type="PANTHER" id="PTHR23067">
    <property type="entry name" value="DOUBLE-STRANDED RNA-BINDING ZINC FINGER PROTEIN"/>
    <property type="match status" value="1"/>
</dbReference>
<dbReference type="Pfam" id="PF12874">
    <property type="entry name" value="zf-met"/>
    <property type="match status" value="3"/>
</dbReference>
<comment type="caution">
    <text evidence="9">The sequence shown here is derived from an EMBL/GenBank/DDBJ whole genome shotgun (WGS) entry which is preliminary data.</text>
</comment>
<evidence type="ECO:0000313" key="10">
    <source>
        <dbReference type="Proteomes" id="UP000034805"/>
    </source>
</evidence>
<dbReference type="InterPro" id="IPR013087">
    <property type="entry name" value="Znf_C2H2_type"/>
</dbReference>
<reference evidence="9 10" key="1">
    <citation type="submission" date="2015-08" db="EMBL/GenBank/DDBJ databases">
        <title>The genome of the Asian arowana (Scleropages formosus).</title>
        <authorList>
            <person name="Tan M.H."/>
            <person name="Gan H.M."/>
            <person name="Croft L.J."/>
            <person name="Austin C.M."/>
        </authorList>
    </citation>
    <scope>NUCLEOTIDE SEQUENCE [LARGE SCALE GENOMIC DNA]</scope>
    <source>
        <strain evidence="9">Aro1</strain>
    </source>
</reference>
<feature type="domain" description="C2H2-type" evidence="8">
    <location>
        <begin position="77"/>
        <end position="99"/>
    </location>
</feature>
<dbReference type="AlphaFoldDB" id="A0A0P7Y0K9"/>
<gene>
    <name evidence="9" type="ORF">Z043_122920</name>
</gene>
<evidence type="ECO:0000256" key="6">
    <source>
        <dbReference type="ARBA" id="ARBA00023242"/>
    </source>
</evidence>
<accession>A0A0P7Y0K9</accession>
<evidence type="ECO:0000256" key="5">
    <source>
        <dbReference type="ARBA" id="ARBA00022833"/>
    </source>
</evidence>
<feature type="region of interest" description="Disordered" evidence="7">
    <location>
        <begin position="316"/>
        <end position="349"/>
    </location>
</feature>
<dbReference type="PROSITE" id="PS00028">
    <property type="entry name" value="ZINC_FINGER_C2H2_1"/>
    <property type="match status" value="2"/>
</dbReference>
<dbReference type="EMBL" id="JARO02012554">
    <property type="protein sequence ID" value="KPP59184.1"/>
    <property type="molecule type" value="Genomic_DNA"/>
</dbReference>
<evidence type="ECO:0000259" key="8">
    <source>
        <dbReference type="PROSITE" id="PS00028"/>
    </source>
</evidence>
<sequence>MEHSAQTLFVSMETRELQFLLKSFYESDCRKGKSSEMVRPKNHLLLHVFQMDPVQKAVISHTFGVSIPMKKKQVISCGICQLHFNSESQAEAHYKGSKHAKKLKLQESTKSKARNTPTKDSMDTVLSPGPGPAPGSGSVLTMAAVNSSHQAEWSTANSAIKPTTPSAGMALVAMVAAPCPPKSPSEPTTASSPKEKAIPETGTRESVNTLVMVTPLNAPAATFVSEEEKAKKLLYCSLCKVAVNSLLQLEAHNTGLKHKMMLEARNGAGPIKAYPRLVSKVKFQATVVKGSGLQNKTFHCEICDVHVNSEIQLKQHISSRRHKGQVAGKPLKPKYSPYSKQQRSSSATLSPRVAFQKELVNPMSSAFVSNQFGPIPLQPQPADLLFQTTTMPAPFLEPSPGSIVLAPY</sequence>
<dbReference type="InterPro" id="IPR051845">
    <property type="entry name" value="Znf385"/>
</dbReference>
<keyword evidence="5" id="KW-0862">Zinc</keyword>
<name>A0A0P7Y0K9_SCLFO</name>
<dbReference type="Proteomes" id="UP000034805">
    <property type="component" value="Unassembled WGS sequence"/>
</dbReference>
<feature type="region of interest" description="Disordered" evidence="7">
    <location>
        <begin position="178"/>
        <end position="202"/>
    </location>
</feature>
<dbReference type="GO" id="GO:0003676">
    <property type="term" value="F:nucleic acid binding"/>
    <property type="evidence" value="ECO:0007669"/>
    <property type="project" value="InterPro"/>
</dbReference>
<dbReference type="Gene3D" id="3.30.160.60">
    <property type="entry name" value="Classic Zinc Finger"/>
    <property type="match status" value="3"/>
</dbReference>
<comment type="subcellular location">
    <subcellularLocation>
        <location evidence="1">Nucleus</location>
    </subcellularLocation>
</comment>
<dbReference type="STRING" id="113540.ENSSFOP00015018224"/>